<gene>
    <name evidence="2" type="ORF">OCH7691_00906</name>
</gene>
<feature type="domain" description="VOC" evidence="1">
    <location>
        <begin position="11"/>
        <end position="137"/>
    </location>
</feature>
<dbReference type="InParanoid" id="A0A1Y5RXK0"/>
<evidence type="ECO:0000259" key="1">
    <source>
        <dbReference type="PROSITE" id="PS51819"/>
    </source>
</evidence>
<dbReference type="AlphaFoldDB" id="A0A1Y5RXK0"/>
<dbReference type="EMBL" id="FWFR01000001">
    <property type="protein sequence ID" value="SLN27659.1"/>
    <property type="molecule type" value="Genomic_DNA"/>
</dbReference>
<sequence length="141" mass="15309">MTIECPFKPSHIDHIVLRSGDVPRLLGFYCDLLGCHVDRSEEKIGLFQLRAGTSLIDIVDVNGVLGREGGAAPGRAGRNLDHFCLRVEPFDADVIHRFLRANGVETGETKIRYGAEGEGQSIYIEDPDGNVVELKGPPGPA</sequence>
<proteinExistence type="predicted"/>
<evidence type="ECO:0000313" key="3">
    <source>
        <dbReference type="Proteomes" id="UP000193200"/>
    </source>
</evidence>
<dbReference type="PANTHER" id="PTHR21366:SF14">
    <property type="entry name" value="GLYOXALASE DOMAIN-CONTAINING PROTEIN 5"/>
    <property type="match status" value="1"/>
</dbReference>
<dbReference type="SUPFAM" id="SSF54593">
    <property type="entry name" value="Glyoxalase/Bleomycin resistance protein/Dihydroxybiphenyl dioxygenase"/>
    <property type="match status" value="1"/>
</dbReference>
<dbReference type="RefSeq" id="WP_217807794.1">
    <property type="nucleotide sequence ID" value="NZ_FWFR01000001.1"/>
</dbReference>
<dbReference type="Pfam" id="PF00903">
    <property type="entry name" value="Glyoxalase"/>
    <property type="match status" value="1"/>
</dbReference>
<accession>A0A1Y5RXK0</accession>
<organism evidence="2 3">
    <name type="scientific">Oceanibacterium hippocampi</name>
    <dbReference type="NCBI Taxonomy" id="745714"/>
    <lineage>
        <taxon>Bacteria</taxon>
        <taxon>Pseudomonadati</taxon>
        <taxon>Pseudomonadota</taxon>
        <taxon>Alphaproteobacteria</taxon>
        <taxon>Sneathiellales</taxon>
        <taxon>Sneathiellaceae</taxon>
        <taxon>Oceanibacterium</taxon>
    </lineage>
</organism>
<dbReference type="Gene3D" id="3.10.180.10">
    <property type="entry name" value="2,3-Dihydroxybiphenyl 1,2-Dioxygenase, domain 1"/>
    <property type="match status" value="1"/>
</dbReference>
<dbReference type="InterPro" id="IPR037523">
    <property type="entry name" value="VOC_core"/>
</dbReference>
<dbReference type="InterPro" id="IPR050383">
    <property type="entry name" value="GlyoxalaseI/FosfomycinResist"/>
</dbReference>
<dbReference type="Proteomes" id="UP000193200">
    <property type="component" value="Unassembled WGS sequence"/>
</dbReference>
<protein>
    <submittedName>
        <fullName evidence="2">Glyoxalase-like domain protein</fullName>
    </submittedName>
</protein>
<dbReference type="PANTHER" id="PTHR21366">
    <property type="entry name" value="GLYOXALASE FAMILY PROTEIN"/>
    <property type="match status" value="1"/>
</dbReference>
<keyword evidence="3" id="KW-1185">Reference proteome</keyword>
<reference evidence="2 3" key="1">
    <citation type="submission" date="2017-03" db="EMBL/GenBank/DDBJ databases">
        <authorList>
            <person name="Afonso C.L."/>
            <person name="Miller P.J."/>
            <person name="Scott M.A."/>
            <person name="Spackman E."/>
            <person name="Goraichik I."/>
            <person name="Dimitrov K.M."/>
            <person name="Suarez D.L."/>
            <person name="Swayne D.E."/>
        </authorList>
    </citation>
    <scope>NUCLEOTIDE SEQUENCE [LARGE SCALE GENOMIC DNA]</scope>
    <source>
        <strain evidence="2 3">CECT 7691</strain>
    </source>
</reference>
<dbReference type="InterPro" id="IPR029068">
    <property type="entry name" value="Glyas_Bleomycin-R_OHBP_Dase"/>
</dbReference>
<evidence type="ECO:0000313" key="2">
    <source>
        <dbReference type="EMBL" id="SLN27659.1"/>
    </source>
</evidence>
<dbReference type="PROSITE" id="PS51819">
    <property type="entry name" value="VOC"/>
    <property type="match status" value="1"/>
</dbReference>
<dbReference type="InterPro" id="IPR004360">
    <property type="entry name" value="Glyas_Fos-R_dOase_dom"/>
</dbReference>
<name>A0A1Y5RXK0_9PROT</name>